<dbReference type="PRINTS" id="PR00458">
    <property type="entry name" value="PEROXIDASE"/>
</dbReference>
<feature type="binding site" evidence="12">
    <location>
        <position position="263"/>
    </location>
    <ligand>
        <name>Ca(2+)</name>
        <dbReference type="ChEBI" id="CHEBI:29108"/>
        <label>2</label>
    </ligand>
</feature>
<keyword evidence="18" id="KW-1185">Reference proteome</keyword>
<keyword evidence="8 12" id="KW-0408">Iron</keyword>
<keyword evidence="7 15" id="KW-0560">Oxidoreductase</keyword>
<feature type="disulfide bond" evidence="14">
    <location>
        <begin position="211"/>
        <end position="241"/>
    </location>
</feature>
<keyword evidence="3 15" id="KW-0575">Peroxidase</keyword>
<keyword evidence="9 14" id="KW-1015">Disulfide bond</keyword>
<dbReference type="GO" id="GO:0140825">
    <property type="term" value="F:lactoperoxidase activity"/>
    <property type="evidence" value="ECO:0007669"/>
    <property type="project" value="UniProtKB-EC"/>
</dbReference>
<evidence type="ECO:0000256" key="4">
    <source>
        <dbReference type="ARBA" id="ARBA00022617"/>
    </source>
</evidence>
<dbReference type="EMBL" id="JAVXUP010001470">
    <property type="protein sequence ID" value="KAK3011215.1"/>
    <property type="molecule type" value="Genomic_DNA"/>
</dbReference>
<evidence type="ECO:0000256" key="1">
    <source>
        <dbReference type="ARBA" id="ARBA00000189"/>
    </source>
</evidence>
<dbReference type="InterPro" id="IPR000823">
    <property type="entry name" value="Peroxidase_pln"/>
</dbReference>
<comment type="catalytic activity">
    <reaction evidence="1 15">
        <text>2 a phenolic donor + H2O2 = 2 a phenolic radical donor + 2 H2O</text>
        <dbReference type="Rhea" id="RHEA:56136"/>
        <dbReference type="ChEBI" id="CHEBI:15377"/>
        <dbReference type="ChEBI" id="CHEBI:16240"/>
        <dbReference type="ChEBI" id="CHEBI:139520"/>
        <dbReference type="ChEBI" id="CHEBI:139521"/>
        <dbReference type="EC" id="1.11.1.7"/>
    </reaction>
</comment>
<comment type="subcellular location">
    <subcellularLocation>
        <location evidence="15">Secreted</location>
    </subcellularLocation>
</comment>
<dbReference type="Gene3D" id="1.10.420.10">
    <property type="entry name" value="Peroxidase, domain 2"/>
    <property type="match status" value="1"/>
</dbReference>
<dbReference type="Gene3D" id="1.10.520.10">
    <property type="match status" value="1"/>
</dbReference>
<evidence type="ECO:0000256" key="6">
    <source>
        <dbReference type="ARBA" id="ARBA00022837"/>
    </source>
</evidence>
<dbReference type="SUPFAM" id="SSF48113">
    <property type="entry name" value="Heme-dependent peroxidases"/>
    <property type="match status" value="1"/>
</dbReference>
<organism evidence="17 18">
    <name type="scientific">Escallonia herrerae</name>
    <dbReference type="NCBI Taxonomy" id="1293975"/>
    <lineage>
        <taxon>Eukaryota</taxon>
        <taxon>Viridiplantae</taxon>
        <taxon>Streptophyta</taxon>
        <taxon>Embryophyta</taxon>
        <taxon>Tracheophyta</taxon>
        <taxon>Spermatophyta</taxon>
        <taxon>Magnoliopsida</taxon>
        <taxon>eudicotyledons</taxon>
        <taxon>Gunneridae</taxon>
        <taxon>Pentapetalae</taxon>
        <taxon>asterids</taxon>
        <taxon>campanulids</taxon>
        <taxon>Escalloniales</taxon>
        <taxon>Escalloniaceae</taxon>
        <taxon>Escallonia</taxon>
    </lineage>
</organism>
<dbReference type="FunFam" id="1.10.420.10:FF:000001">
    <property type="entry name" value="Peroxidase"/>
    <property type="match status" value="1"/>
</dbReference>
<dbReference type="PANTHER" id="PTHR31517:SF81">
    <property type="entry name" value="PEROXIDASE"/>
    <property type="match status" value="1"/>
</dbReference>
<dbReference type="GO" id="GO:0005576">
    <property type="term" value="C:extracellular region"/>
    <property type="evidence" value="ECO:0007669"/>
    <property type="project" value="UniProtKB-SubCell"/>
</dbReference>
<proteinExistence type="inferred from homology"/>
<feature type="binding site" evidence="12">
    <location>
        <position position="99"/>
    </location>
    <ligand>
        <name>Ca(2+)</name>
        <dbReference type="ChEBI" id="CHEBI:29108"/>
        <label>1</label>
    </ligand>
</feature>
<keyword evidence="15" id="KW-0376">Hydrogen peroxide</keyword>
<reference evidence="17" key="1">
    <citation type="submission" date="2022-12" db="EMBL/GenBank/DDBJ databases">
        <title>Draft genome assemblies for two species of Escallonia (Escalloniales).</title>
        <authorList>
            <person name="Chanderbali A."/>
            <person name="Dervinis C."/>
            <person name="Anghel I."/>
            <person name="Soltis D."/>
            <person name="Soltis P."/>
            <person name="Zapata F."/>
        </authorList>
    </citation>
    <scope>NUCLEOTIDE SEQUENCE</scope>
    <source>
        <strain evidence="17">UCBG64.0493</strain>
        <tissue evidence="17">Leaf</tissue>
    </source>
</reference>
<dbReference type="Pfam" id="PF00141">
    <property type="entry name" value="peroxidase"/>
    <property type="match status" value="1"/>
</dbReference>
<comment type="caution">
    <text evidence="17">The sequence shown here is derived from an EMBL/GenBank/DDBJ whole genome shotgun (WGS) entry which is preliminary data.</text>
</comment>
<keyword evidence="4 15" id="KW-0349">Heme</keyword>
<dbReference type="PANTHER" id="PTHR31517">
    <property type="match status" value="1"/>
</dbReference>
<evidence type="ECO:0000256" key="14">
    <source>
        <dbReference type="PIRSR" id="PIRSR600823-5"/>
    </source>
</evidence>
<accession>A0AA88VM11</accession>
<evidence type="ECO:0000256" key="12">
    <source>
        <dbReference type="PIRSR" id="PIRSR600823-3"/>
    </source>
</evidence>
<comment type="function">
    <text evidence="15">Removal of H(2)O(2), oxidation of toxic reductants, biosynthesis and degradation of lignin, suberization, auxin catabolism, response to environmental stresses such as wounding, pathogen attack and oxidative stress.</text>
</comment>
<evidence type="ECO:0000256" key="5">
    <source>
        <dbReference type="ARBA" id="ARBA00022723"/>
    </source>
</evidence>
<dbReference type="InterPro" id="IPR002016">
    <property type="entry name" value="Haem_peroxidase"/>
</dbReference>
<name>A0AA88VM11_9ASTE</name>
<feature type="domain" description="Plant heme peroxidase family profile" evidence="16">
    <location>
        <begin position="38"/>
        <end position="335"/>
    </location>
</feature>
<dbReference type="Proteomes" id="UP001188597">
    <property type="component" value="Unassembled WGS sequence"/>
</dbReference>
<keyword evidence="5 12" id="KW-0479">Metal-binding</keyword>
<dbReference type="EC" id="1.11.1.7" evidence="2 15"/>
<dbReference type="InterPro" id="IPR010255">
    <property type="entry name" value="Haem_peroxidase_sf"/>
</dbReference>
<comment type="similarity">
    <text evidence="15">Belongs to the peroxidase family. Classical plant (class III) peroxidase subfamily.</text>
</comment>
<protein>
    <recommendedName>
        <fullName evidence="2 15">Peroxidase</fullName>
        <ecNumber evidence="2 15">1.11.1.7</ecNumber>
    </recommendedName>
</protein>
<feature type="binding site" evidence="12">
    <location>
        <position position="80"/>
    </location>
    <ligand>
        <name>Ca(2+)</name>
        <dbReference type="ChEBI" id="CHEBI:29108"/>
        <label>1</label>
    </ligand>
</feature>
<feature type="disulfide bond" evidence="14">
    <location>
        <begin position="131"/>
        <end position="331"/>
    </location>
</feature>
<dbReference type="PROSITE" id="PS50873">
    <property type="entry name" value="PEROXIDASE_4"/>
    <property type="match status" value="1"/>
</dbReference>
<dbReference type="GO" id="GO:0006979">
    <property type="term" value="P:response to oxidative stress"/>
    <property type="evidence" value="ECO:0007669"/>
    <property type="project" value="UniProtKB-UniRule"/>
</dbReference>
<dbReference type="GO" id="GO:0020037">
    <property type="term" value="F:heme binding"/>
    <property type="evidence" value="ECO:0007669"/>
    <property type="project" value="UniProtKB-UniRule"/>
</dbReference>
<feature type="site" description="Transition state stabilizer" evidence="13">
    <location>
        <position position="75"/>
    </location>
</feature>
<evidence type="ECO:0000256" key="8">
    <source>
        <dbReference type="ARBA" id="ARBA00023004"/>
    </source>
</evidence>
<feature type="binding site" evidence="12">
    <location>
        <position position="83"/>
    </location>
    <ligand>
        <name>Ca(2+)</name>
        <dbReference type="ChEBI" id="CHEBI:29108"/>
        <label>1</label>
    </ligand>
</feature>
<feature type="disulfide bond" evidence="14">
    <location>
        <begin position="81"/>
        <end position="86"/>
    </location>
</feature>
<feature type="binding site" evidence="12">
    <location>
        <position position="87"/>
    </location>
    <ligand>
        <name>Ca(2+)</name>
        <dbReference type="ChEBI" id="CHEBI:29108"/>
        <label>1</label>
    </ligand>
</feature>
<evidence type="ECO:0000313" key="17">
    <source>
        <dbReference type="EMBL" id="KAK3011215.1"/>
    </source>
</evidence>
<feature type="binding site" evidence="12">
    <location>
        <position position="258"/>
    </location>
    <ligand>
        <name>Ca(2+)</name>
        <dbReference type="ChEBI" id="CHEBI:29108"/>
        <label>2</label>
    </ligand>
</feature>
<evidence type="ECO:0000256" key="3">
    <source>
        <dbReference type="ARBA" id="ARBA00022559"/>
    </source>
</evidence>
<evidence type="ECO:0000256" key="9">
    <source>
        <dbReference type="ARBA" id="ARBA00023157"/>
    </source>
</evidence>
<feature type="active site" description="Proton acceptor" evidence="10">
    <location>
        <position position="79"/>
    </location>
</feature>
<feature type="binding site" evidence="12">
    <location>
        <position position="85"/>
    </location>
    <ligand>
        <name>Ca(2+)</name>
        <dbReference type="ChEBI" id="CHEBI:29108"/>
        <label>1</label>
    </ligand>
</feature>
<evidence type="ECO:0000313" key="18">
    <source>
        <dbReference type="Proteomes" id="UP001188597"/>
    </source>
</evidence>
<dbReference type="GO" id="GO:0042744">
    <property type="term" value="P:hydrogen peroxide catabolic process"/>
    <property type="evidence" value="ECO:0007669"/>
    <property type="project" value="UniProtKB-KW"/>
</dbReference>
<evidence type="ECO:0000256" key="11">
    <source>
        <dbReference type="PIRSR" id="PIRSR600823-2"/>
    </source>
</evidence>
<dbReference type="GO" id="GO:0046872">
    <property type="term" value="F:metal ion binding"/>
    <property type="evidence" value="ECO:0007669"/>
    <property type="project" value="UniProtKB-UniRule"/>
</dbReference>
<gene>
    <name evidence="17" type="ORF">RJ639_012367</name>
</gene>
<dbReference type="InterPro" id="IPR033905">
    <property type="entry name" value="Secretory_peroxidase"/>
</dbReference>
<evidence type="ECO:0000256" key="15">
    <source>
        <dbReference type="RuleBase" id="RU362060"/>
    </source>
</evidence>
<keyword evidence="15" id="KW-0964">Secreted</keyword>
<feature type="binding site" evidence="12">
    <location>
        <position position="89"/>
    </location>
    <ligand>
        <name>Ca(2+)</name>
        <dbReference type="ChEBI" id="CHEBI:29108"/>
        <label>1</label>
    </ligand>
</feature>
<feature type="disulfide bond" evidence="14">
    <location>
        <begin position="48"/>
        <end position="125"/>
    </location>
</feature>
<keyword evidence="6 12" id="KW-0106">Calcium</keyword>
<feature type="binding site" description="axial binding residue" evidence="12">
    <location>
        <position position="204"/>
    </location>
    <ligand>
        <name>heme b</name>
        <dbReference type="ChEBI" id="CHEBI:60344"/>
    </ligand>
    <ligandPart>
        <name>Fe</name>
        <dbReference type="ChEBI" id="CHEBI:18248"/>
    </ligandPart>
</feature>
<feature type="binding site" evidence="11">
    <location>
        <position position="174"/>
    </location>
    <ligand>
        <name>substrate</name>
    </ligand>
</feature>
<evidence type="ECO:0000256" key="13">
    <source>
        <dbReference type="PIRSR" id="PIRSR600823-4"/>
    </source>
</evidence>
<dbReference type="PRINTS" id="PR00461">
    <property type="entry name" value="PLPEROXIDASE"/>
</dbReference>
<evidence type="ECO:0000256" key="10">
    <source>
        <dbReference type="PIRSR" id="PIRSR600823-1"/>
    </source>
</evidence>
<comment type="cofactor">
    <cofactor evidence="12 15">
        <name>Ca(2+)</name>
        <dbReference type="ChEBI" id="CHEBI:29108"/>
    </cofactor>
    <text evidence="12 15">Binds 2 calcium ions per subunit.</text>
</comment>
<comment type="cofactor">
    <cofactor evidence="12 15">
        <name>heme b</name>
        <dbReference type="ChEBI" id="CHEBI:60344"/>
    </cofactor>
    <text evidence="12 15">Binds 1 heme b (iron(II)-protoporphyrin IX) group per subunit.</text>
</comment>
<evidence type="ECO:0000256" key="7">
    <source>
        <dbReference type="ARBA" id="ARBA00023002"/>
    </source>
</evidence>
<dbReference type="CDD" id="cd00693">
    <property type="entry name" value="secretory_peroxidase"/>
    <property type="match status" value="1"/>
</dbReference>
<sequence>MRKGSLFTNLGRKMAQKDVLLVLILLLVFRLFEVESGGLSYNFYDQSCPHVEYIVKAGLQAMSLIDPTTPAAMLRLMFHDCQVQGCDASILLDPDKATEMISTKNFGIRKRESITLIKSMVEAACPEQVSCADILILAAREAVAASGGPRIEVPLGRRDSSAAPSSELADASLPPANIGVDGMLLMFAEKGMTIEESVAIMGAHSLGITHCSNILSRLYGPQGDKPDLMEPGFEMLVRFSCPIGSLTSKTSFVLNDPTTLLFDNQYYINAMSGRGLLRVDAELPSDPRTAPFVRRFAVDQDSFFRAFSSAFLKLSSSGVLTGKQGLIRKSCNVIR</sequence>
<evidence type="ECO:0000259" key="16">
    <source>
        <dbReference type="PROSITE" id="PS50873"/>
    </source>
</evidence>
<dbReference type="AlphaFoldDB" id="A0AA88VM11"/>
<evidence type="ECO:0000256" key="2">
    <source>
        <dbReference type="ARBA" id="ARBA00012313"/>
    </source>
</evidence>